<dbReference type="GO" id="GO:0006508">
    <property type="term" value="P:proteolysis"/>
    <property type="evidence" value="ECO:0007669"/>
    <property type="project" value="UniProtKB-UniRule"/>
</dbReference>
<dbReference type="PANTHER" id="PTHR33473">
    <property type="entry name" value="ATP-DEPENDENT CLP PROTEASE ADAPTER PROTEIN CLPS1, CHLOROPLASTIC"/>
    <property type="match status" value="1"/>
</dbReference>
<accession>A0A4Q0Y052</accession>
<dbReference type="Proteomes" id="UP000290191">
    <property type="component" value="Unassembled WGS sequence"/>
</dbReference>
<keyword evidence="4" id="KW-1185">Reference proteome</keyword>
<evidence type="ECO:0000313" key="4">
    <source>
        <dbReference type="Proteomes" id="UP000290191"/>
    </source>
</evidence>
<gene>
    <name evidence="1" type="primary">clpS</name>
    <name evidence="3" type="ORF">CRV06_08145</name>
</gene>
<comment type="subunit">
    <text evidence="1">Binds to the N-terminal domain of the chaperone ClpA.</text>
</comment>
<dbReference type="SUPFAM" id="SSF54736">
    <property type="entry name" value="ClpS-like"/>
    <property type="match status" value="1"/>
</dbReference>
<dbReference type="Pfam" id="PF02617">
    <property type="entry name" value="ClpS"/>
    <property type="match status" value="1"/>
</dbReference>
<dbReference type="HAMAP" id="MF_00302">
    <property type="entry name" value="ClpS"/>
    <property type="match status" value="1"/>
</dbReference>
<keyword evidence="3" id="KW-0378">Hydrolase</keyword>
<proteinExistence type="inferred from homology"/>
<dbReference type="AlphaFoldDB" id="A0A4Q0Y052"/>
<evidence type="ECO:0000256" key="1">
    <source>
        <dbReference type="HAMAP-Rule" id="MF_00302"/>
    </source>
</evidence>
<dbReference type="NCBIfam" id="NF000672">
    <property type="entry name" value="PRK00033.1-5"/>
    <property type="match status" value="1"/>
</dbReference>
<keyword evidence="3" id="KW-0645">Protease</keyword>
<dbReference type="GO" id="GO:0008233">
    <property type="term" value="F:peptidase activity"/>
    <property type="evidence" value="ECO:0007669"/>
    <property type="project" value="UniProtKB-KW"/>
</dbReference>
<dbReference type="GO" id="GO:0030163">
    <property type="term" value="P:protein catabolic process"/>
    <property type="evidence" value="ECO:0007669"/>
    <property type="project" value="InterPro"/>
</dbReference>
<dbReference type="STRING" id="877500.GCA_000935065_01919"/>
<evidence type="ECO:0000313" key="3">
    <source>
        <dbReference type="EMBL" id="RXJ62795.1"/>
    </source>
</evidence>
<name>A0A4Q0Y052_9BACT</name>
<dbReference type="FunFam" id="3.30.1390.10:FF:000002">
    <property type="entry name" value="ATP-dependent Clp protease adapter protein ClpS"/>
    <property type="match status" value="1"/>
</dbReference>
<feature type="domain" description="Adaptor protein ClpS core" evidence="2">
    <location>
        <begin position="16"/>
        <end position="94"/>
    </location>
</feature>
<dbReference type="EMBL" id="PDKO01000006">
    <property type="protein sequence ID" value="RXJ62795.1"/>
    <property type="molecule type" value="Genomic_DNA"/>
</dbReference>
<sequence length="99" mass="11404">MANELEIELDNDLEVEEPKKYKVFLLNDDYSTMDFVIDVLTKVFRKNVDQATKIMLNIHNKGKEVCGIYTHEIAATKVAQVKTLAREKGFPLKAIMEEE</sequence>
<dbReference type="InterPro" id="IPR014719">
    <property type="entry name" value="Ribosomal_bL12_C/ClpS-like"/>
</dbReference>
<dbReference type="RefSeq" id="WP_044417543.1">
    <property type="nucleotide sequence ID" value="NZ_CP041070.1"/>
</dbReference>
<dbReference type="InterPro" id="IPR003769">
    <property type="entry name" value="ClpS_core"/>
</dbReference>
<organism evidence="3 4">
    <name type="scientific">Halarcobacter anaerophilus</name>
    <dbReference type="NCBI Taxonomy" id="877500"/>
    <lineage>
        <taxon>Bacteria</taxon>
        <taxon>Pseudomonadati</taxon>
        <taxon>Campylobacterota</taxon>
        <taxon>Epsilonproteobacteria</taxon>
        <taxon>Campylobacterales</taxon>
        <taxon>Arcobacteraceae</taxon>
        <taxon>Halarcobacter</taxon>
    </lineage>
</organism>
<reference evidence="3 4" key="1">
    <citation type="submission" date="2017-10" db="EMBL/GenBank/DDBJ databases">
        <title>Genomics of the genus Arcobacter.</title>
        <authorList>
            <person name="Perez-Cataluna A."/>
            <person name="Figueras M.J."/>
        </authorList>
    </citation>
    <scope>NUCLEOTIDE SEQUENCE [LARGE SCALE GENOMIC DNA]</scope>
    <source>
        <strain evidence="3 4">DSM 24636</strain>
    </source>
</reference>
<evidence type="ECO:0000259" key="2">
    <source>
        <dbReference type="Pfam" id="PF02617"/>
    </source>
</evidence>
<comment type="function">
    <text evidence="1">Involved in the modulation of the specificity of the ClpAP-mediated ATP-dependent protein degradation.</text>
</comment>
<dbReference type="PANTHER" id="PTHR33473:SF19">
    <property type="entry name" value="ATP-DEPENDENT CLP PROTEASE ADAPTER PROTEIN CLPS"/>
    <property type="match status" value="1"/>
</dbReference>
<comment type="similarity">
    <text evidence="1">Belongs to the ClpS family.</text>
</comment>
<dbReference type="InterPro" id="IPR022935">
    <property type="entry name" value="ClpS"/>
</dbReference>
<comment type="caution">
    <text evidence="3">The sequence shown here is derived from an EMBL/GenBank/DDBJ whole genome shotgun (WGS) entry which is preliminary data.</text>
</comment>
<dbReference type="Gene3D" id="3.30.1390.10">
    <property type="match status" value="1"/>
</dbReference>
<dbReference type="OrthoDB" id="9796121at2"/>
<protein>
    <recommendedName>
        <fullName evidence="1">ATP-dependent Clp protease adapter protein ClpS</fullName>
    </recommendedName>
</protein>